<gene>
    <name evidence="1" type="ORF">FJT64_005640</name>
</gene>
<evidence type="ECO:0000313" key="1">
    <source>
        <dbReference type="EMBL" id="KAF0296901.1"/>
    </source>
</evidence>
<dbReference type="Proteomes" id="UP000440578">
    <property type="component" value="Unassembled WGS sequence"/>
</dbReference>
<evidence type="ECO:0008006" key="3">
    <source>
        <dbReference type="Google" id="ProtNLM"/>
    </source>
</evidence>
<protein>
    <recommendedName>
        <fullName evidence="3">ZP domain-containing protein</fullName>
    </recommendedName>
</protein>
<reference evidence="1 2" key="1">
    <citation type="submission" date="2019-07" db="EMBL/GenBank/DDBJ databases">
        <title>Draft genome assembly of a fouling barnacle, Amphibalanus amphitrite (Darwin, 1854): The first reference genome for Thecostraca.</title>
        <authorList>
            <person name="Kim W."/>
        </authorList>
    </citation>
    <scope>NUCLEOTIDE SEQUENCE [LARGE SCALE GENOMIC DNA]</scope>
    <source>
        <strain evidence="1">SNU_AA5</strain>
        <tissue evidence="1">Soma without cirri and trophi</tissue>
    </source>
</reference>
<proteinExistence type="predicted"/>
<accession>A0A6A4W4U9</accession>
<sequence length="222" mass="24362">MFHSMSAPFHGIIYPYNHFHNCLLHEGNGETHVSLLLGHGTCANENGLQSDGTLAPVIEHRLMIQWDREIVEEWDSSIIVRCDRPEDYNKTIRFDLSTLDEAASFVSSTHPGPQMWMEIQKGEGPNAPELQGSVFLGQVLTLVFTLADEHFDFDTNVLTCWALDGGCSGQRGGGGGTEREGTGTVLWLVRGVGCKGAERLTLPCKINLFLKRLGEAGVTPPP</sequence>
<name>A0A6A4W4U9_AMPAM</name>
<dbReference type="OrthoDB" id="10068552at2759"/>
<keyword evidence="2" id="KW-1185">Reference proteome</keyword>
<organism evidence="1 2">
    <name type="scientific">Amphibalanus amphitrite</name>
    <name type="common">Striped barnacle</name>
    <name type="synonym">Balanus amphitrite</name>
    <dbReference type="NCBI Taxonomy" id="1232801"/>
    <lineage>
        <taxon>Eukaryota</taxon>
        <taxon>Metazoa</taxon>
        <taxon>Ecdysozoa</taxon>
        <taxon>Arthropoda</taxon>
        <taxon>Crustacea</taxon>
        <taxon>Multicrustacea</taxon>
        <taxon>Cirripedia</taxon>
        <taxon>Thoracica</taxon>
        <taxon>Thoracicalcarea</taxon>
        <taxon>Balanomorpha</taxon>
        <taxon>Balanoidea</taxon>
        <taxon>Balanidae</taxon>
        <taxon>Amphibalaninae</taxon>
        <taxon>Amphibalanus</taxon>
    </lineage>
</organism>
<dbReference type="EMBL" id="VIIS01001525">
    <property type="protein sequence ID" value="KAF0296901.1"/>
    <property type="molecule type" value="Genomic_DNA"/>
</dbReference>
<dbReference type="PANTHER" id="PTHR46560:SF2">
    <property type="entry name" value="DUSKY-LIKE, ISOFORM A"/>
    <property type="match status" value="1"/>
</dbReference>
<evidence type="ECO:0000313" key="2">
    <source>
        <dbReference type="Proteomes" id="UP000440578"/>
    </source>
</evidence>
<dbReference type="AlphaFoldDB" id="A0A6A4W4U9"/>
<comment type="caution">
    <text evidence="1">The sequence shown here is derived from an EMBL/GenBank/DDBJ whole genome shotgun (WGS) entry which is preliminary data.</text>
</comment>
<dbReference type="PANTHER" id="PTHR46560">
    <property type="entry name" value="CYPHER, ISOFORM B"/>
    <property type="match status" value="1"/>
</dbReference>